<dbReference type="SUPFAM" id="SSF50494">
    <property type="entry name" value="Trypsin-like serine proteases"/>
    <property type="match status" value="1"/>
</dbReference>
<feature type="domain" description="Peptidase S1" evidence="3">
    <location>
        <begin position="109"/>
        <end position="201"/>
    </location>
</feature>
<dbReference type="InterPro" id="IPR043504">
    <property type="entry name" value="Peptidase_S1_PA_chymotrypsin"/>
</dbReference>
<protein>
    <submittedName>
        <fullName evidence="5">Trypsin-like serine protease</fullName>
    </submittedName>
</protein>
<dbReference type="PANTHER" id="PTHR15462:SF8">
    <property type="entry name" value="SERINE PROTEASE"/>
    <property type="match status" value="1"/>
</dbReference>
<proteinExistence type="predicted"/>
<dbReference type="PROSITE" id="PS00135">
    <property type="entry name" value="TRYPSIN_SER"/>
    <property type="match status" value="1"/>
</dbReference>
<keyword evidence="2" id="KW-1015">Disulfide bond</keyword>
<dbReference type="EMBL" id="WWNE01000005">
    <property type="protein sequence ID" value="NBG65462.1"/>
    <property type="molecule type" value="Genomic_DNA"/>
</dbReference>
<sequence>MKYLLLIAISLFNITIACGQAQPIYVYSLPSGLLDSLPIVTFDKNILTERTNYFIGKFDSNQAVLPQVAPSSNTYPNSQFTLKKPAADDFNLLHYPIRTSVKLFAINQDTLADLCSGSLISRRHVLTAAHCISNFNTNLLSHDSILVSPVFNNGQPNVNFGESYVRKVYFFKDWKIGDSDIALLELDDPIGETTGYLSLGFNSMDSSLLNGIFYKFSYPSTTLLSLDSNEYNGDTLYYNYGVVDLINGSTIGINGTNGIPGESGSSLIKIRNGQEYTTYGTLSLSNGLRHCRVRNWQYYALKDIITNDLTAASSLTIQPTEFFIYPNPVSHTFRIKGASTYTIDELLLYDELGRMIWRATPTSYDPVIDLSTFPPGVYYISISSASAISSAKIIKK</sequence>
<dbReference type="GO" id="GO:0006508">
    <property type="term" value="P:proteolysis"/>
    <property type="evidence" value="ECO:0007669"/>
    <property type="project" value="UniProtKB-KW"/>
</dbReference>
<name>A0A6N9NI01_9FLAO</name>
<evidence type="ECO:0000259" key="3">
    <source>
        <dbReference type="Pfam" id="PF00089"/>
    </source>
</evidence>
<feature type="domain" description="Secretion system C-terminal sorting" evidence="4">
    <location>
        <begin position="324"/>
        <end position="394"/>
    </location>
</feature>
<dbReference type="PROSITE" id="PS51257">
    <property type="entry name" value="PROKAR_LIPOPROTEIN"/>
    <property type="match status" value="1"/>
</dbReference>
<dbReference type="RefSeq" id="WP_160632419.1">
    <property type="nucleotide sequence ID" value="NZ_WWNE01000005.1"/>
</dbReference>
<dbReference type="Proteomes" id="UP000470771">
    <property type="component" value="Unassembled WGS sequence"/>
</dbReference>
<evidence type="ECO:0000259" key="4">
    <source>
        <dbReference type="Pfam" id="PF18962"/>
    </source>
</evidence>
<evidence type="ECO:0000313" key="6">
    <source>
        <dbReference type="Proteomes" id="UP000470771"/>
    </source>
</evidence>
<dbReference type="InterPro" id="IPR033116">
    <property type="entry name" value="TRYPSIN_SER"/>
</dbReference>
<dbReference type="InterPro" id="IPR001314">
    <property type="entry name" value="Peptidase_S1A"/>
</dbReference>
<dbReference type="InterPro" id="IPR026444">
    <property type="entry name" value="Secre_tail"/>
</dbReference>
<comment type="caution">
    <text evidence="5">The sequence shown here is derived from an EMBL/GenBank/DDBJ whole genome shotgun (WGS) entry which is preliminary data.</text>
</comment>
<dbReference type="PRINTS" id="PR00722">
    <property type="entry name" value="CHYMOTRYPSIN"/>
</dbReference>
<dbReference type="GO" id="GO:0004252">
    <property type="term" value="F:serine-type endopeptidase activity"/>
    <property type="evidence" value="ECO:0007669"/>
    <property type="project" value="InterPro"/>
</dbReference>
<dbReference type="Gene3D" id="2.40.10.10">
    <property type="entry name" value="Trypsin-like serine proteases"/>
    <property type="match status" value="2"/>
</dbReference>
<dbReference type="PROSITE" id="PS00134">
    <property type="entry name" value="TRYPSIN_HIS"/>
    <property type="match status" value="1"/>
</dbReference>
<keyword evidence="5" id="KW-0645">Protease</keyword>
<dbReference type="NCBIfam" id="TIGR04183">
    <property type="entry name" value="Por_Secre_tail"/>
    <property type="match status" value="1"/>
</dbReference>
<dbReference type="InterPro" id="IPR050966">
    <property type="entry name" value="Glutamyl_endopeptidase"/>
</dbReference>
<accession>A0A6N9NI01</accession>
<organism evidence="5 6">
    <name type="scientific">Acidiluteibacter ferrifornacis</name>
    <dbReference type="NCBI Taxonomy" id="2692424"/>
    <lineage>
        <taxon>Bacteria</taxon>
        <taxon>Pseudomonadati</taxon>
        <taxon>Bacteroidota</taxon>
        <taxon>Flavobacteriia</taxon>
        <taxon>Flavobacteriales</taxon>
        <taxon>Cryomorphaceae</taxon>
        <taxon>Acidiluteibacter</taxon>
    </lineage>
</organism>
<keyword evidence="6" id="KW-1185">Reference proteome</keyword>
<keyword evidence="5" id="KW-0378">Hydrolase</keyword>
<reference evidence="5 6" key="1">
    <citation type="submission" date="2019-12" db="EMBL/GenBank/DDBJ databases">
        <authorList>
            <person name="Zhao J."/>
        </authorList>
    </citation>
    <scope>NUCLEOTIDE SEQUENCE [LARGE SCALE GENOMIC DNA]</scope>
    <source>
        <strain evidence="5 6">S-15</strain>
    </source>
</reference>
<gene>
    <name evidence="5" type="ORF">GQN54_05005</name>
</gene>
<evidence type="ECO:0000313" key="5">
    <source>
        <dbReference type="EMBL" id="NBG65462.1"/>
    </source>
</evidence>
<dbReference type="AlphaFoldDB" id="A0A6N9NI01"/>
<evidence type="ECO:0000256" key="2">
    <source>
        <dbReference type="ARBA" id="ARBA00023157"/>
    </source>
</evidence>
<dbReference type="InterPro" id="IPR018114">
    <property type="entry name" value="TRYPSIN_HIS"/>
</dbReference>
<keyword evidence="1" id="KW-0732">Signal</keyword>
<dbReference type="InterPro" id="IPR009003">
    <property type="entry name" value="Peptidase_S1_PA"/>
</dbReference>
<evidence type="ECO:0000256" key="1">
    <source>
        <dbReference type="ARBA" id="ARBA00022729"/>
    </source>
</evidence>
<dbReference type="Pfam" id="PF00089">
    <property type="entry name" value="Trypsin"/>
    <property type="match status" value="1"/>
</dbReference>
<dbReference type="Pfam" id="PF18962">
    <property type="entry name" value="Por_Secre_tail"/>
    <property type="match status" value="1"/>
</dbReference>
<dbReference type="PANTHER" id="PTHR15462">
    <property type="entry name" value="SERINE PROTEASE"/>
    <property type="match status" value="1"/>
</dbReference>
<dbReference type="InterPro" id="IPR001254">
    <property type="entry name" value="Trypsin_dom"/>
</dbReference>